<evidence type="ECO:0000313" key="3">
    <source>
        <dbReference type="EMBL" id="EMD22755.1"/>
    </source>
</evidence>
<feature type="signal peptide" evidence="2">
    <location>
        <begin position="1"/>
        <end position="21"/>
    </location>
</feature>
<evidence type="ECO:0000313" key="4">
    <source>
        <dbReference type="Proteomes" id="UP000014137"/>
    </source>
</evidence>
<comment type="caution">
    <text evidence="3">The sequence shown here is derived from an EMBL/GenBank/DDBJ whole genome shotgun (WGS) entry which is preliminary data.</text>
</comment>
<dbReference type="PROSITE" id="PS51257">
    <property type="entry name" value="PROKAR_LIPOPROTEIN"/>
    <property type="match status" value="1"/>
</dbReference>
<feature type="region of interest" description="Disordered" evidence="1">
    <location>
        <begin position="21"/>
        <end position="57"/>
    </location>
</feature>
<dbReference type="EMBL" id="ANMG01000089">
    <property type="protein sequence ID" value="EMD22755.1"/>
    <property type="molecule type" value="Genomic_DNA"/>
</dbReference>
<dbReference type="AlphaFoldDB" id="M2PT96"/>
<dbReference type="Proteomes" id="UP000014137">
    <property type="component" value="Unassembled WGS sequence"/>
</dbReference>
<sequence>MKRLLAATLAALTLFTLSACTDEKPTSSPAPGAPGELSDVQRTLDSIEQDMAGDPAP</sequence>
<protein>
    <recommendedName>
        <fullName evidence="5">Secreted protein</fullName>
    </recommendedName>
</protein>
<name>M2PT96_9PSEU</name>
<reference evidence="3 4" key="1">
    <citation type="submission" date="2012-10" db="EMBL/GenBank/DDBJ databases">
        <title>Genome assembly of Amycolatopsis azurea DSM 43854.</title>
        <authorList>
            <person name="Khatri I."/>
            <person name="Kaur I."/>
            <person name="Subramanian S."/>
            <person name="Mayilraj S."/>
        </authorList>
    </citation>
    <scope>NUCLEOTIDE SEQUENCE [LARGE SCALE GENOMIC DNA]</scope>
    <source>
        <strain evidence="3 4">DSM 43854</strain>
    </source>
</reference>
<evidence type="ECO:0000256" key="2">
    <source>
        <dbReference type="SAM" id="SignalP"/>
    </source>
</evidence>
<dbReference type="PATRIC" id="fig|1238180.3.peg.7554"/>
<evidence type="ECO:0000256" key="1">
    <source>
        <dbReference type="SAM" id="MobiDB-lite"/>
    </source>
</evidence>
<feature type="chain" id="PRO_5004022388" description="Secreted protein" evidence="2">
    <location>
        <begin position="22"/>
        <end position="57"/>
    </location>
</feature>
<dbReference type="RefSeq" id="WP_005166640.1">
    <property type="nucleotide sequence ID" value="NZ_ANMG01000089.1"/>
</dbReference>
<proteinExistence type="predicted"/>
<accession>M2PT96</accession>
<evidence type="ECO:0008006" key="5">
    <source>
        <dbReference type="Google" id="ProtNLM"/>
    </source>
</evidence>
<keyword evidence="2" id="KW-0732">Signal</keyword>
<gene>
    <name evidence="3" type="ORF">C791_8079</name>
</gene>
<organism evidence="3 4">
    <name type="scientific">Amycolatopsis azurea DSM 43854</name>
    <dbReference type="NCBI Taxonomy" id="1238180"/>
    <lineage>
        <taxon>Bacteria</taxon>
        <taxon>Bacillati</taxon>
        <taxon>Actinomycetota</taxon>
        <taxon>Actinomycetes</taxon>
        <taxon>Pseudonocardiales</taxon>
        <taxon>Pseudonocardiaceae</taxon>
        <taxon>Amycolatopsis</taxon>
    </lineage>
</organism>